<sequence length="355" mass="39023">MSLQLGINSYGSDFSGDDGEGLMLAWTSDEQSQLDIDLHGLLTATLATEVSKGATLLRRYAVDDPYGAGVMRPALRVLFNTDFQPEQIVCAAGVVGLLHGLANLTKGGLCHANDVYRDLPAWSRNRGFSVSSIPGIKDCLKQDWQMLLFENPPFFNSAEMTDDLLTEICTLAEKRGGFVVVDESNANYLAPDKSLIKKVNKIRNLVILRGFSKGYGLGSLRLGVAVCSHNIVAKIRSAIAPLAVSPLSLELGAAVWSKGDIMTRLRERIATEKDVMKQLMDRAGAGRRMDEHPQLPYLLLSADDTSIIRRTENAGIRGKFHFTAGIGQENRYYRLSVPLHPERAFRFCNLIAGCY</sequence>
<dbReference type="InterPro" id="IPR015422">
    <property type="entry name" value="PyrdxlP-dep_Trfase_small"/>
</dbReference>
<dbReference type="RefSeq" id="WP_164722822.1">
    <property type="nucleotide sequence ID" value="NZ_JADULK010000009.1"/>
</dbReference>
<dbReference type="Proteomes" id="UP000281904">
    <property type="component" value="Chromosome"/>
</dbReference>
<evidence type="ECO:0000313" key="7">
    <source>
        <dbReference type="Proteomes" id="UP000624159"/>
    </source>
</evidence>
<keyword evidence="2" id="KW-0663">Pyridoxal phosphate</keyword>
<dbReference type="Proteomes" id="UP000624159">
    <property type="component" value="Unassembled WGS sequence"/>
</dbReference>
<evidence type="ECO:0000313" key="6">
    <source>
        <dbReference type="Proteomes" id="UP000281904"/>
    </source>
</evidence>
<accession>A0A448SUM1</accession>
<organism evidence="5 6">
    <name type="scientific">Serratia rubidaea</name>
    <name type="common">Serratia marinorubra</name>
    <dbReference type="NCBI Taxonomy" id="61652"/>
    <lineage>
        <taxon>Bacteria</taxon>
        <taxon>Pseudomonadati</taxon>
        <taxon>Pseudomonadota</taxon>
        <taxon>Gammaproteobacteria</taxon>
        <taxon>Enterobacterales</taxon>
        <taxon>Yersiniaceae</taxon>
        <taxon>Serratia</taxon>
    </lineage>
</organism>
<evidence type="ECO:0000259" key="3">
    <source>
        <dbReference type="Pfam" id="PF00155"/>
    </source>
</evidence>
<dbReference type="EC" id="2.6.1.-" evidence="5"/>
<reference evidence="4 7" key="2">
    <citation type="submission" date="2020-11" db="EMBL/GenBank/DDBJ databases">
        <title>Enhanced detection system for hospital associated transmission using whole genome sequencing surveillance.</title>
        <authorList>
            <person name="Harrison L.H."/>
            <person name="Van Tyne D."/>
            <person name="Marsh J.W."/>
            <person name="Griffith M.P."/>
            <person name="Snyder D.J."/>
            <person name="Cooper V.S."/>
            <person name="Mustapha M."/>
        </authorList>
    </citation>
    <scope>NUCLEOTIDE SEQUENCE [LARGE SCALE GENOMIC DNA]</scope>
    <source>
        <strain evidence="4 7">SER00230</strain>
    </source>
</reference>
<dbReference type="PANTHER" id="PTHR42885">
    <property type="entry name" value="HISTIDINOL-PHOSPHATE AMINOTRANSFERASE-RELATED"/>
    <property type="match status" value="1"/>
</dbReference>
<reference evidence="5 6" key="1">
    <citation type="submission" date="2018-12" db="EMBL/GenBank/DDBJ databases">
        <authorList>
            <consortium name="Pathogen Informatics"/>
        </authorList>
    </citation>
    <scope>NUCLEOTIDE SEQUENCE [LARGE SCALE GENOMIC DNA]</scope>
    <source>
        <strain evidence="5 6">NCTC10036</strain>
    </source>
</reference>
<comment type="cofactor">
    <cofactor evidence="1">
        <name>pyridoxal 5'-phosphate</name>
        <dbReference type="ChEBI" id="CHEBI:597326"/>
    </cofactor>
</comment>
<dbReference type="Gene3D" id="3.90.1150.10">
    <property type="entry name" value="Aspartate Aminotransferase, domain 1"/>
    <property type="match status" value="1"/>
</dbReference>
<dbReference type="EMBL" id="LR134493">
    <property type="protein sequence ID" value="VEI71466.1"/>
    <property type="molecule type" value="Genomic_DNA"/>
</dbReference>
<evidence type="ECO:0000313" key="5">
    <source>
        <dbReference type="EMBL" id="VEI71466.1"/>
    </source>
</evidence>
<gene>
    <name evidence="5" type="primary">pat_2</name>
    <name evidence="4" type="ORF">I5U13_17365</name>
    <name evidence="5" type="ORF">NCTC10036_04362</name>
</gene>
<keyword evidence="5" id="KW-0808">Transferase</keyword>
<dbReference type="GO" id="GO:0008483">
    <property type="term" value="F:transaminase activity"/>
    <property type="evidence" value="ECO:0007669"/>
    <property type="project" value="UniProtKB-KW"/>
</dbReference>
<evidence type="ECO:0000256" key="2">
    <source>
        <dbReference type="ARBA" id="ARBA00022898"/>
    </source>
</evidence>
<proteinExistence type="predicted"/>
<dbReference type="Gene3D" id="3.40.640.10">
    <property type="entry name" value="Type I PLP-dependent aspartate aminotransferase-like (Major domain)"/>
    <property type="match status" value="1"/>
</dbReference>
<name>A0A448SUM1_SERRU</name>
<keyword evidence="7" id="KW-1185">Reference proteome</keyword>
<dbReference type="InterPro" id="IPR004839">
    <property type="entry name" value="Aminotransferase_I/II_large"/>
</dbReference>
<dbReference type="GO" id="GO:0030170">
    <property type="term" value="F:pyridoxal phosphate binding"/>
    <property type="evidence" value="ECO:0007669"/>
    <property type="project" value="InterPro"/>
</dbReference>
<dbReference type="EMBL" id="JADULK010000009">
    <property type="protein sequence ID" value="MBH1931426.1"/>
    <property type="molecule type" value="Genomic_DNA"/>
</dbReference>
<keyword evidence="5" id="KW-0032">Aminotransferase</keyword>
<dbReference type="AlphaFoldDB" id="A0A448SUM1"/>
<dbReference type="InterPro" id="IPR015424">
    <property type="entry name" value="PyrdxlP-dep_Trfase"/>
</dbReference>
<protein>
    <submittedName>
        <fullName evidence="4">Aminotransferase class I/II-fold pyridoxal phosphate-dependent enzyme</fullName>
    </submittedName>
    <submittedName>
        <fullName evidence="5">Phenylalanine aminotransferase</fullName>
        <ecNumber evidence="5">2.6.1.-</ecNumber>
    </submittedName>
</protein>
<dbReference type="PANTHER" id="PTHR42885:SF1">
    <property type="entry name" value="THREONINE-PHOSPHATE DECARBOXYLASE"/>
    <property type="match status" value="1"/>
</dbReference>
<dbReference type="InterPro" id="IPR015421">
    <property type="entry name" value="PyrdxlP-dep_Trfase_major"/>
</dbReference>
<evidence type="ECO:0000256" key="1">
    <source>
        <dbReference type="ARBA" id="ARBA00001933"/>
    </source>
</evidence>
<dbReference type="SUPFAM" id="SSF53383">
    <property type="entry name" value="PLP-dependent transferases"/>
    <property type="match status" value="1"/>
</dbReference>
<evidence type="ECO:0000313" key="4">
    <source>
        <dbReference type="EMBL" id="MBH1931426.1"/>
    </source>
</evidence>
<feature type="domain" description="Aminotransferase class I/classII large" evidence="3">
    <location>
        <begin position="145"/>
        <end position="303"/>
    </location>
</feature>
<dbReference type="Pfam" id="PF00155">
    <property type="entry name" value="Aminotran_1_2"/>
    <property type="match status" value="1"/>
</dbReference>